<proteinExistence type="predicted"/>
<name>A0A835CKK0_9FABA</name>
<gene>
    <name evidence="2" type="ORF">G2W53_004760</name>
</gene>
<dbReference type="AlphaFoldDB" id="A0A835CKK0"/>
<accession>A0A835CKK0</accession>
<evidence type="ECO:0000313" key="2">
    <source>
        <dbReference type="EMBL" id="KAF7842462.1"/>
    </source>
</evidence>
<feature type="region of interest" description="Disordered" evidence="1">
    <location>
        <begin position="1"/>
        <end position="21"/>
    </location>
</feature>
<reference evidence="2" key="1">
    <citation type="submission" date="2020-09" db="EMBL/GenBank/DDBJ databases">
        <title>Genome-Enabled Discovery of Anthraquinone Biosynthesis in Senna tora.</title>
        <authorList>
            <person name="Kang S.-H."/>
            <person name="Pandey R.P."/>
            <person name="Lee C.-M."/>
            <person name="Sim J.-S."/>
            <person name="Jeong J.-T."/>
            <person name="Choi B.-S."/>
            <person name="Jung M."/>
            <person name="Ginzburg D."/>
            <person name="Zhao K."/>
            <person name="Won S.Y."/>
            <person name="Oh T.-J."/>
            <person name="Yu Y."/>
            <person name="Kim N.-H."/>
            <person name="Lee O.R."/>
            <person name="Lee T.-H."/>
            <person name="Bashyal P."/>
            <person name="Kim T.-S."/>
            <person name="Lee W.-H."/>
            <person name="Kawkins C."/>
            <person name="Kim C.-K."/>
            <person name="Kim J.S."/>
            <person name="Ahn B.O."/>
            <person name="Rhee S.Y."/>
            <person name="Sohng J.K."/>
        </authorList>
    </citation>
    <scope>NUCLEOTIDE SEQUENCE</scope>
    <source>
        <tissue evidence="2">Leaf</tissue>
    </source>
</reference>
<protein>
    <submittedName>
        <fullName evidence="2">Uncharacterized protein</fullName>
    </submittedName>
</protein>
<keyword evidence="3" id="KW-1185">Reference proteome</keyword>
<dbReference type="EMBL" id="JAAIUW010000002">
    <property type="protein sequence ID" value="KAF7842462.1"/>
    <property type="molecule type" value="Genomic_DNA"/>
</dbReference>
<comment type="caution">
    <text evidence="2">The sequence shown here is derived from an EMBL/GenBank/DDBJ whole genome shotgun (WGS) entry which is preliminary data.</text>
</comment>
<sequence length="21" mass="2350">MAHGARNGRHCHEAEYATHNS</sequence>
<dbReference type="Proteomes" id="UP000634136">
    <property type="component" value="Unassembled WGS sequence"/>
</dbReference>
<evidence type="ECO:0000313" key="3">
    <source>
        <dbReference type="Proteomes" id="UP000634136"/>
    </source>
</evidence>
<organism evidence="2 3">
    <name type="scientific">Senna tora</name>
    <dbReference type="NCBI Taxonomy" id="362788"/>
    <lineage>
        <taxon>Eukaryota</taxon>
        <taxon>Viridiplantae</taxon>
        <taxon>Streptophyta</taxon>
        <taxon>Embryophyta</taxon>
        <taxon>Tracheophyta</taxon>
        <taxon>Spermatophyta</taxon>
        <taxon>Magnoliopsida</taxon>
        <taxon>eudicotyledons</taxon>
        <taxon>Gunneridae</taxon>
        <taxon>Pentapetalae</taxon>
        <taxon>rosids</taxon>
        <taxon>fabids</taxon>
        <taxon>Fabales</taxon>
        <taxon>Fabaceae</taxon>
        <taxon>Caesalpinioideae</taxon>
        <taxon>Cassia clade</taxon>
        <taxon>Senna</taxon>
    </lineage>
</organism>
<evidence type="ECO:0000256" key="1">
    <source>
        <dbReference type="SAM" id="MobiDB-lite"/>
    </source>
</evidence>
<feature type="compositionally biased region" description="Basic and acidic residues" evidence="1">
    <location>
        <begin position="10"/>
        <end position="21"/>
    </location>
</feature>